<dbReference type="Proteomes" id="UP001164746">
    <property type="component" value="Chromosome 6"/>
</dbReference>
<keyword evidence="4 9" id="KW-0547">Nucleotide-binding</keyword>
<evidence type="ECO:0000256" key="10">
    <source>
        <dbReference type="SAM" id="MobiDB-lite"/>
    </source>
</evidence>
<accession>A0ABY7EK82</accession>
<dbReference type="SUPFAM" id="SSF52374">
    <property type="entry name" value="Nucleotidylyl transferase"/>
    <property type="match status" value="1"/>
</dbReference>
<dbReference type="InterPro" id="IPR002306">
    <property type="entry name" value="Trp-tRNA-ligase"/>
</dbReference>
<dbReference type="EMBL" id="CP111017">
    <property type="protein sequence ID" value="WAR07586.1"/>
    <property type="molecule type" value="Genomic_DNA"/>
</dbReference>
<gene>
    <name evidence="11" type="ORF">MAR_017544</name>
</gene>
<keyword evidence="3 9" id="KW-0436">Ligase</keyword>
<dbReference type="PANTHER" id="PTHR43766">
    <property type="entry name" value="TRYPTOPHAN--TRNA LIGASE, MITOCHONDRIAL"/>
    <property type="match status" value="1"/>
</dbReference>
<evidence type="ECO:0000313" key="11">
    <source>
        <dbReference type="EMBL" id="WAR07586.1"/>
    </source>
</evidence>
<dbReference type="Gene3D" id="1.10.240.10">
    <property type="entry name" value="Tyrosyl-Transfer RNA Synthetase"/>
    <property type="match status" value="1"/>
</dbReference>
<proteinExistence type="inferred from homology"/>
<evidence type="ECO:0000256" key="1">
    <source>
        <dbReference type="ARBA" id="ARBA00005594"/>
    </source>
</evidence>
<evidence type="ECO:0000256" key="6">
    <source>
        <dbReference type="ARBA" id="ARBA00022917"/>
    </source>
</evidence>
<keyword evidence="12" id="KW-1185">Reference proteome</keyword>
<dbReference type="InterPro" id="IPR002305">
    <property type="entry name" value="aa-tRNA-synth_Ic"/>
</dbReference>
<keyword evidence="7 9" id="KW-0030">Aminoacyl-tRNA synthetase</keyword>
<dbReference type="CDD" id="cd00806">
    <property type="entry name" value="TrpRS_core"/>
    <property type="match status" value="1"/>
</dbReference>
<dbReference type="PROSITE" id="PS00178">
    <property type="entry name" value="AA_TRNA_LIGASE_I"/>
    <property type="match status" value="1"/>
</dbReference>
<dbReference type="InterPro" id="IPR014729">
    <property type="entry name" value="Rossmann-like_a/b/a_fold"/>
</dbReference>
<feature type="compositionally biased region" description="Low complexity" evidence="10">
    <location>
        <begin position="324"/>
        <end position="335"/>
    </location>
</feature>
<keyword evidence="6 9" id="KW-0648">Protein biosynthesis</keyword>
<dbReference type="PANTHER" id="PTHR43766:SF1">
    <property type="entry name" value="TRYPTOPHAN--TRNA LIGASE, MITOCHONDRIAL"/>
    <property type="match status" value="1"/>
</dbReference>
<evidence type="ECO:0000256" key="8">
    <source>
        <dbReference type="ARBA" id="ARBA00030268"/>
    </source>
</evidence>
<sequence length="462" mass="50922">METKQGIENASEGLKAVDSDQLIALHGELSWFHVYLMAFVVGPINLLSLLRPIPLHSFHSLSGTFPLPLFLGRLSHAVSVVVMVVGVVVIHHETPPPQLLSSGEITPLPAAQLPHSSSGWRQDIKKYKIEETHKKLGTSKCRLSRKLSTKEVQEDGFIQCPERVFSGIQPTGVPHLGNYVGAISNWVKLQEEGNSMMVSIVDLHSITVQQDPAELRENIQTMAACLLACGIDSDKTILFQQSTDKSKRVSDPKVGLFTYPILQAADILLYKSTLVPVGEDQITHLELARDLARSFNRKYGLIFPRCSQLLGDVAKIRSLKDPSSKMSKSDPNPMSRIDLSDSPDEICDKIGKAVTDSLSKDITYDLDLRPGVANLIDLHSSLTGQSVEEIVKYVQNQGMNKKTYKDYLASVVNDKVQPMNAEMNRLLSDRGHLNSVLKNGQDKASSIAVNTMSDVMSLVGFR</sequence>
<dbReference type="Gene3D" id="3.40.50.620">
    <property type="entry name" value="HUPs"/>
    <property type="match status" value="2"/>
</dbReference>
<dbReference type="InterPro" id="IPR001412">
    <property type="entry name" value="aa-tRNA-synth_I_CS"/>
</dbReference>
<dbReference type="Pfam" id="PF00579">
    <property type="entry name" value="tRNA-synt_1b"/>
    <property type="match status" value="2"/>
</dbReference>
<evidence type="ECO:0000313" key="12">
    <source>
        <dbReference type="Proteomes" id="UP001164746"/>
    </source>
</evidence>
<reference evidence="11" key="1">
    <citation type="submission" date="2022-11" db="EMBL/GenBank/DDBJ databases">
        <title>Centuries of genome instability and evolution in soft-shell clam transmissible cancer (bioRxiv).</title>
        <authorList>
            <person name="Hart S.F.M."/>
            <person name="Yonemitsu M.A."/>
            <person name="Giersch R.M."/>
            <person name="Beal B.F."/>
            <person name="Arriagada G."/>
            <person name="Davis B.W."/>
            <person name="Ostrander E.A."/>
            <person name="Goff S.P."/>
            <person name="Metzger M.J."/>
        </authorList>
    </citation>
    <scope>NUCLEOTIDE SEQUENCE</scope>
    <source>
        <strain evidence="11">MELC-2E11</strain>
        <tissue evidence="11">Siphon/mantle</tissue>
    </source>
</reference>
<evidence type="ECO:0000256" key="5">
    <source>
        <dbReference type="ARBA" id="ARBA00022840"/>
    </source>
</evidence>
<feature type="region of interest" description="Disordered" evidence="10">
    <location>
        <begin position="321"/>
        <end position="341"/>
    </location>
</feature>
<evidence type="ECO:0000256" key="7">
    <source>
        <dbReference type="ARBA" id="ARBA00023146"/>
    </source>
</evidence>
<dbReference type="PRINTS" id="PR01039">
    <property type="entry name" value="TRNASYNTHTRP"/>
</dbReference>
<organism evidence="11 12">
    <name type="scientific">Mya arenaria</name>
    <name type="common">Soft-shell clam</name>
    <dbReference type="NCBI Taxonomy" id="6604"/>
    <lineage>
        <taxon>Eukaryota</taxon>
        <taxon>Metazoa</taxon>
        <taxon>Spiralia</taxon>
        <taxon>Lophotrochozoa</taxon>
        <taxon>Mollusca</taxon>
        <taxon>Bivalvia</taxon>
        <taxon>Autobranchia</taxon>
        <taxon>Heteroconchia</taxon>
        <taxon>Euheterodonta</taxon>
        <taxon>Imparidentia</taxon>
        <taxon>Neoheterodontei</taxon>
        <taxon>Myida</taxon>
        <taxon>Myoidea</taxon>
        <taxon>Myidae</taxon>
        <taxon>Mya</taxon>
    </lineage>
</organism>
<evidence type="ECO:0000256" key="3">
    <source>
        <dbReference type="ARBA" id="ARBA00022598"/>
    </source>
</evidence>
<dbReference type="InterPro" id="IPR050203">
    <property type="entry name" value="Trp-tRNA_synthetase"/>
</dbReference>
<protein>
    <recommendedName>
        <fullName evidence="2">tryptophan--tRNA ligase</fullName>
        <ecNumber evidence="2">6.1.1.2</ecNumber>
    </recommendedName>
    <alternativeName>
        <fullName evidence="8">Tryptophanyl-tRNA synthetase</fullName>
    </alternativeName>
</protein>
<evidence type="ECO:0000256" key="9">
    <source>
        <dbReference type="RuleBase" id="RU363036"/>
    </source>
</evidence>
<evidence type="ECO:0000256" key="4">
    <source>
        <dbReference type="ARBA" id="ARBA00022741"/>
    </source>
</evidence>
<evidence type="ECO:0000256" key="2">
    <source>
        <dbReference type="ARBA" id="ARBA00013161"/>
    </source>
</evidence>
<name>A0ABY7EK82_MYAAR</name>
<dbReference type="EC" id="6.1.1.2" evidence="2"/>
<keyword evidence="5 9" id="KW-0067">ATP-binding</keyword>
<comment type="similarity">
    <text evidence="1 9">Belongs to the class-I aminoacyl-tRNA synthetase family.</text>
</comment>